<sequence>MPDTEAEGCSPVVPADRQRMCSMLPLLVQHHWHVLANHSNSRDKHPAKCQNCFMHTICPNLSHKYSAAQLAILLKALTKHARTAYKLRMLSKNTLHCTRRLNSSSSPSSRCWMVSPSALSSRRASPSCKSFDDKELITTASPASSSHATRALFRNALATHVDHPPRGRPLRTRRRGGGHPLGQRHHDALQHCRGEPPRLLQRVPAVRRRRRILAAQPPGVGARLPRDPGVRARGAGGGRGVTAPRGGLHVDRAGSHGAERVPRRGARVEQRHGRAQLVLDLLGARRPGERLRVLVHARHAVQGSGHRRRRRR</sequence>
<feature type="region of interest" description="Disordered" evidence="1">
    <location>
        <begin position="161"/>
        <end position="189"/>
    </location>
</feature>
<evidence type="ECO:0000313" key="3">
    <source>
        <dbReference type="Proteomes" id="UP000324897"/>
    </source>
</evidence>
<protein>
    <submittedName>
        <fullName evidence="2">Uncharacterized protein</fullName>
    </submittedName>
</protein>
<dbReference type="AlphaFoldDB" id="A0A5J9T033"/>
<name>A0A5J9T033_9POAL</name>
<feature type="compositionally biased region" description="Basic and acidic residues" evidence="1">
    <location>
        <begin position="248"/>
        <end position="267"/>
    </location>
</feature>
<accession>A0A5J9T033</accession>
<organism evidence="2 3">
    <name type="scientific">Eragrostis curvula</name>
    <name type="common">weeping love grass</name>
    <dbReference type="NCBI Taxonomy" id="38414"/>
    <lineage>
        <taxon>Eukaryota</taxon>
        <taxon>Viridiplantae</taxon>
        <taxon>Streptophyta</taxon>
        <taxon>Embryophyta</taxon>
        <taxon>Tracheophyta</taxon>
        <taxon>Spermatophyta</taxon>
        <taxon>Magnoliopsida</taxon>
        <taxon>Liliopsida</taxon>
        <taxon>Poales</taxon>
        <taxon>Poaceae</taxon>
        <taxon>PACMAD clade</taxon>
        <taxon>Chloridoideae</taxon>
        <taxon>Eragrostideae</taxon>
        <taxon>Eragrostidinae</taxon>
        <taxon>Eragrostis</taxon>
    </lineage>
</organism>
<reference evidence="2 3" key="1">
    <citation type="journal article" date="2019" name="Sci. Rep.">
        <title>A high-quality genome of Eragrostis curvula grass provides insights into Poaceae evolution and supports new strategies to enhance forage quality.</title>
        <authorList>
            <person name="Carballo J."/>
            <person name="Santos B.A.C.M."/>
            <person name="Zappacosta D."/>
            <person name="Garbus I."/>
            <person name="Selva J.P."/>
            <person name="Gallo C.A."/>
            <person name="Diaz A."/>
            <person name="Albertini E."/>
            <person name="Caccamo M."/>
            <person name="Echenique V."/>
        </authorList>
    </citation>
    <scope>NUCLEOTIDE SEQUENCE [LARGE SCALE GENOMIC DNA]</scope>
    <source>
        <strain evidence="3">cv. Victoria</strain>
        <tissue evidence="2">Leaf</tissue>
    </source>
</reference>
<gene>
    <name evidence="2" type="ORF">EJB05_47713</name>
</gene>
<evidence type="ECO:0000313" key="2">
    <source>
        <dbReference type="EMBL" id="TVU04594.1"/>
    </source>
</evidence>
<feature type="region of interest" description="Disordered" evidence="1">
    <location>
        <begin position="218"/>
        <end position="267"/>
    </location>
</feature>
<keyword evidence="3" id="KW-1185">Reference proteome</keyword>
<comment type="caution">
    <text evidence="2">The sequence shown here is derived from an EMBL/GenBank/DDBJ whole genome shotgun (WGS) entry which is preliminary data.</text>
</comment>
<feature type="compositionally biased region" description="Basic residues" evidence="1">
    <location>
        <begin position="166"/>
        <end position="177"/>
    </location>
</feature>
<dbReference type="Gramene" id="TVU04594">
    <property type="protein sequence ID" value="TVU04594"/>
    <property type="gene ID" value="EJB05_47713"/>
</dbReference>
<proteinExistence type="predicted"/>
<dbReference type="EMBL" id="RWGY01000051">
    <property type="protein sequence ID" value="TVU04594.1"/>
    <property type="molecule type" value="Genomic_DNA"/>
</dbReference>
<dbReference type="Proteomes" id="UP000324897">
    <property type="component" value="Unassembled WGS sequence"/>
</dbReference>
<feature type="non-terminal residue" evidence="2">
    <location>
        <position position="1"/>
    </location>
</feature>
<evidence type="ECO:0000256" key="1">
    <source>
        <dbReference type="SAM" id="MobiDB-lite"/>
    </source>
</evidence>